<dbReference type="Gene3D" id="2.130.10.10">
    <property type="entry name" value="YVTN repeat-like/Quinoprotein amine dehydrogenase"/>
    <property type="match status" value="1"/>
</dbReference>
<dbReference type="InterPro" id="IPR015943">
    <property type="entry name" value="WD40/YVTN_repeat-like_dom_sf"/>
</dbReference>
<dbReference type="EMBL" id="AQFT01000038">
    <property type="protein sequence ID" value="EMZ33951.1"/>
    <property type="molecule type" value="Genomic_DNA"/>
</dbReference>
<dbReference type="AlphaFoldDB" id="N2B0Q4"/>
<dbReference type="STRING" id="1235802.C823_01232"/>
<dbReference type="PATRIC" id="fig|1235802.3.peg.1317"/>
<organism evidence="1 2">
    <name type="scientific">Eubacterium plexicaudatum ASF492</name>
    <dbReference type="NCBI Taxonomy" id="1235802"/>
    <lineage>
        <taxon>Bacteria</taxon>
        <taxon>Bacillati</taxon>
        <taxon>Bacillota</taxon>
        <taxon>Clostridia</taxon>
        <taxon>Eubacteriales</taxon>
        <taxon>Eubacteriaceae</taxon>
        <taxon>Eubacterium</taxon>
    </lineage>
</organism>
<comment type="caution">
    <text evidence="1">The sequence shown here is derived from an EMBL/GenBank/DDBJ whole genome shotgun (WGS) entry which is preliminary data.</text>
</comment>
<dbReference type="SUPFAM" id="SSF50969">
    <property type="entry name" value="YVTN repeat-like/Quinoprotein amine dehydrogenase"/>
    <property type="match status" value="1"/>
</dbReference>
<sequence>MNIKDPFLWSFGWWVENDKAWFIEEKNNILFCVDLKTRKYEEVVYIPDTNLNKYLLTPLCMKYDREIWCIPGRGQSIWIYHLDDMNFRTIDFEALGRKNLLAKFFIWNDSLFIVPLWWDKIVEINLQKKEIENYHTICKKDIVVESVMAAGSIYMVSSKFDKIYEFDLKQKMIKRHMIPNDDKKKYQCICFDGEKFWLSGYRKEVYEWNKRDNRITTITGFPSDFGVYDFSENTHAQPDCSVNCYEYPSFLHVVAMGNYVWFIPWQTNKILYIDKKTYEISVYEIDEEQENRKSILSRAAGRKCKYGVAYLRNDRYIGLLSVKNNCVLEIDTKELKHQWIDYYYSEKCLQQCRKIFKGVYFEKDVLQTMIYKTELQNEDKTDGVDADYVGGKIYRAGRDCIFR</sequence>
<proteinExistence type="predicted"/>
<name>N2B0Q4_9FIRM</name>
<dbReference type="Proteomes" id="UP000012589">
    <property type="component" value="Unassembled WGS sequence"/>
</dbReference>
<evidence type="ECO:0000313" key="1">
    <source>
        <dbReference type="EMBL" id="EMZ33951.1"/>
    </source>
</evidence>
<accession>N2B0Q4</accession>
<evidence type="ECO:0000313" key="2">
    <source>
        <dbReference type="Proteomes" id="UP000012589"/>
    </source>
</evidence>
<gene>
    <name evidence="1" type="ORF">C823_01232</name>
</gene>
<dbReference type="HOGENOM" id="CLU_682847_0_0_9"/>
<protein>
    <submittedName>
        <fullName evidence="1">Uncharacterized protein</fullName>
    </submittedName>
</protein>
<dbReference type="OrthoDB" id="2081175at2"/>
<keyword evidence="2" id="KW-1185">Reference proteome</keyword>
<dbReference type="InterPro" id="IPR011044">
    <property type="entry name" value="Quino_amine_DH_bsu"/>
</dbReference>
<reference evidence="1 2" key="1">
    <citation type="journal article" date="2014" name="Genome Announc.">
        <title>Draft genome sequences of the altered schaedler flora, a defined bacterial community from gnotobiotic mice.</title>
        <authorList>
            <person name="Wannemuehler M.J."/>
            <person name="Overstreet A.M."/>
            <person name="Ward D.V."/>
            <person name="Phillips G.J."/>
        </authorList>
    </citation>
    <scope>NUCLEOTIDE SEQUENCE [LARGE SCALE GENOMIC DNA]</scope>
    <source>
        <strain evidence="1 2">ASF492</strain>
    </source>
</reference>